<feature type="domain" description="Tyr recombinase" evidence="5">
    <location>
        <begin position="167"/>
        <end position="359"/>
    </location>
</feature>
<name>A0AAP9Y1A9_BURGL</name>
<sequence length="366" mass="42062">MASIIKVGNRWRAQVRRQGHKSTAKTFGTKGAAEAWAREIETAIDKGVRAVDESSVTVGELVRQYRQARQDSGRGIVERSNEHYMLARLERYFDDEVAIKLSTQRLVRFAQERKKEGAGQYTIDMDISKLGTVFKHMASLLDLRLPHAPSIARPTLNHLQLVGPGGHRDRRPTREEIQKIFDWFAEHPEREQAVPDVIRIAMKSAFRRGELFRLTWSDLDVEKRLALVRDRKHPRQKKGNNEWVPLIGDSLEVLLRQPRYPVPPDYEMRRAADPACPPHANEYIFRFDKSLASKYFKMACDAKGIVDLRLHDLRHEATSALFEGGWDIPEVATVTGHKDWRNLKRYTNLRPDEVAKKGQLKMAGGQ</sequence>
<dbReference type="AlphaFoldDB" id="A0AAP9Y1A9"/>
<dbReference type="GeneID" id="45695733"/>
<evidence type="ECO:0000256" key="2">
    <source>
        <dbReference type="ARBA" id="ARBA00022908"/>
    </source>
</evidence>
<keyword evidence="3" id="KW-0238">DNA-binding</keyword>
<keyword evidence="2" id="KW-0229">DNA integration</keyword>
<dbReference type="SUPFAM" id="SSF56349">
    <property type="entry name" value="DNA breaking-rejoining enzymes"/>
    <property type="match status" value="1"/>
</dbReference>
<protein>
    <submittedName>
        <fullName evidence="6">Site-specific integrase</fullName>
    </submittedName>
</protein>
<evidence type="ECO:0000259" key="5">
    <source>
        <dbReference type="PROSITE" id="PS51898"/>
    </source>
</evidence>
<dbReference type="CDD" id="cd00796">
    <property type="entry name" value="INT_Rci_Hp1_C"/>
    <property type="match status" value="1"/>
</dbReference>
<evidence type="ECO:0000313" key="6">
    <source>
        <dbReference type="EMBL" id="QPQ92671.1"/>
    </source>
</evidence>
<dbReference type="Proteomes" id="UP000594892">
    <property type="component" value="Chromosome 2"/>
</dbReference>
<evidence type="ECO:0000256" key="4">
    <source>
        <dbReference type="ARBA" id="ARBA00023172"/>
    </source>
</evidence>
<accession>A0AAP9Y1A9</accession>
<dbReference type="Gene3D" id="1.10.443.10">
    <property type="entry name" value="Intergrase catalytic core"/>
    <property type="match status" value="1"/>
</dbReference>
<keyword evidence="4" id="KW-0233">DNA recombination</keyword>
<gene>
    <name evidence="6" type="ORF">I6H06_26845</name>
</gene>
<dbReference type="InterPro" id="IPR002104">
    <property type="entry name" value="Integrase_catalytic"/>
</dbReference>
<dbReference type="InterPro" id="IPR011010">
    <property type="entry name" value="DNA_brk_join_enz"/>
</dbReference>
<dbReference type="RefSeq" id="WP_015876679.1">
    <property type="nucleotide sequence ID" value="NZ_CP033641.1"/>
</dbReference>
<dbReference type="Pfam" id="PF00589">
    <property type="entry name" value="Phage_integrase"/>
    <property type="match status" value="1"/>
</dbReference>
<dbReference type="InterPro" id="IPR050090">
    <property type="entry name" value="Tyrosine_recombinase_XerCD"/>
</dbReference>
<reference evidence="6 7" key="1">
    <citation type="submission" date="2020-12" db="EMBL/GenBank/DDBJ databases">
        <title>FDA dAtabase for Regulatory Grade micrObial Sequences (FDA-ARGOS): Supporting development and validation of Infectious Disease Dx tests.</title>
        <authorList>
            <person name="Minogue T."/>
            <person name="Wolcott M."/>
            <person name="Wasieloski L."/>
            <person name="Aguilar W."/>
            <person name="Moore D."/>
            <person name="Jaissle J."/>
            <person name="Tallon L."/>
            <person name="Sadzewicz L."/>
            <person name="Zhao X."/>
            <person name="Boylan J."/>
            <person name="Ott S."/>
            <person name="Bowen H."/>
            <person name="Vavikolanu K."/>
            <person name="Mehta A."/>
            <person name="Aluvathingal J."/>
            <person name="Nadendla S."/>
            <person name="Yan Y."/>
            <person name="Sichtig H."/>
        </authorList>
    </citation>
    <scope>NUCLEOTIDE SEQUENCE [LARGE SCALE GENOMIC DNA]</scope>
    <source>
        <strain evidence="6 7">FDAARGOS_949</strain>
    </source>
</reference>
<dbReference type="EMBL" id="CP065601">
    <property type="protein sequence ID" value="QPQ92671.1"/>
    <property type="molecule type" value="Genomic_DNA"/>
</dbReference>
<dbReference type="PANTHER" id="PTHR30349:SF41">
    <property type="entry name" value="INTEGRASE_RECOMBINASE PROTEIN MJ0367-RELATED"/>
    <property type="match status" value="1"/>
</dbReference>
<proteinExistence type="inferred from homology"/>
<evidence type="ECO:0000313" key="7">
    <source>
        <dbReference type="Proteomes" id="UP000594892"/>
    </source>
</evidence>
<comment type="similarity">
    <text evidence="1">Belongs to the 'phage' integrase family.</text>
</comment>
<dbReference type="GO" id="GO:0003677">
    <property type="term" value="F:DNA binding"/>
    <property type="evidence" value="ECO:0007669"/>
    <property type="project" value="UniProtKB-KW"/>
</dbReference>
<dbReference type="InterPro" id="IPR013762">
    <property type="entry name" value="Integrase-like_cat_sf"/>
</dbReference>
<dbReference type="PANTHER" id="PTHR30349">
    <property type="entry name" value="PHAGE INTEGRASE-RELATED"/>
    <property type="match status" value="1"/>
</dbReference>
<organism evidence="6 7">
    <name type="scientific">Burkholderia glumae</name>
    <name type="common">Pseudomonas glumae</name>
    <dbReference type="NCBI Taxonomy" id="337"/>
    <lineage>
        <taxon>Bacteria</taxon>
        <taxon>Pseudomonadati</taxon>
        <taxon>Pseudomonadota</taxon>
        <taxon>Betaproteobacteria</taxon>
        <taxon>Burkholderiales</taxon>
        <taxon>Burkholderiaceae</taxon>
        <taxon>Burkholderia</taxon>
    </lineage>
</organism>
<evidence type="ECO:0000256" key="1">
    <source>
        <dbReference type="ARBA" id="ARBA00008857"/>
    </source>
</evidence>
<dbReference type="PROSITE" id="PS51898">
    <property type="entry name" value="TYR_RECOMBINASE"/>
    <property type="match status" value="1"/>
</dbReference>
<dbReference type="GO" id="GO:0006310">
    <property type="term" value="P:DNA recombination"/>
    <property type="evidence" value="ECO:0007669"/>
    <property type="project" value="UniProtKB-KW"/>
</dbReference>
<dbReference type="GO" id="GO:0015074">
    <property type="term" value="P:DNA integration"/>
    <property type="evidence" value="ECO:0007669"/>
    <property type="project" value="UniProtKB-KW"/>
</dbReference>
<evidence type="ECO:0000256" key="3">
    <source>
        <dbReference type="ARBA" id="ARBA00023125"/>
    </source>
</evidence>